<evidence type="ECO:0000313" key="2">
    <source>
        <dbReference type="EMBL" id="CDM69645.1"/>
    </source>
</evidence>
<sequence length="129" mass="14818">MIISNVSQAYIVAMTFISGIFAGIFFDIYRVIRGIKVPNKIMTFISDVLFWILAGFIVYIFLHIVGAPFVSVYAYLCIVLGFGLYYKMISKHFTRILSILVNGIIKSLRIIFNYIIYPFQLIIKGKNKN</sequence>
<feature type="transmembrane region" description="Helical" evidence="1">
    <location>
        <begin position="6"/>
        <end position="29"/>
    </location>
</feature>
<accession>W6SIZ2</accession>
<keyword evidence="1" id="KW-1133">Transmembrane helix</keyword>
<dbReference type="PATRIC" id="fig|1216932.3.peg.2489"/>
<dbReference type="eggNOG" id="ENOG50339JQ">
    <property type="taxonomic scope" value="Bacteria"/>
</dbReference>
<organism evidence="2 3">
    <name type="scientific">Clostridium bornimense</name>
    <dbReference type="NCBI Taxonomy" id="1216932"/>
    <lineage>
        <taxon>Bacteria</taxon>
        <taxon>Bacillati</taxon>
        <taxon>Bacillota</taxon>
        <taxon>Clostridia</taxon>
        <taxon>Eubacteriales</taxon>
        <taxon>Clostridiaceae</taxon>
        <taxon>Clostridium</taxon>
    </lineage>
</organism>
<dbReference type="Proteomes" id="UP000019426">
    <property type="component" value="Chromosome M2/40_rep1"/>
</dbReference>
<feature type="transmembrane region" description="Helical" evidence="1">
    <location>
        <begin position="97"/>
        <end position="117"/>
    </location>
</feature>
<gene>
    <name evidence="2" type="ORF">CM240_2520</name>
</gene>
<dbReference type="NCBIfam" id="TIGR02893">
    <property type="entry name" value="spore_yabQ"/>
    <property type="match status" value="1"/>
</dbReference>
<dbReference type="InterPro" id="IPR019074">
    <property type="entry name" value="YabQ"/>
</dbReference>
<dbReference type="Pfam" id="PF09578">
    <property type="entry name" value="Spore_YabQ"/>
    <property type="match status" value="1"/>
</dbReference>
<dbReference type="STRING" id="1216932.CM240_2520"/>
<keyword evidence="3" id="KW-1185">Reference proteome</keyword>
<protein>
    <submittedName>
        <fullName evidence="2">Putative membrane protein</fullName>
    </submittedName>
</protein>
<dbReference type="HOGENOM" id="CLU_113225_4_0_9"/>
<feature type="transmembrane region" description="Helical" evidence="1">
    <location>
        <begin position="68"/>
        <end position="85"/>
    </location>
</feature>
<name>W6SIZ2_9CLOT</name>
<dbReference type="RefSeq" id="WP_044039440.1">
    <property type="nucleotide sequence ID" value="NZ_HG917868.1"/>
</dbReference>
<evidence type="ECO:0000256" key="1">
    <source>
        <dbReference type="SAM" id="Phobius"/>
    </source>
</evidence>
<proteinExistence type="predicted"/>
<dbReference type="AlphaFoldDB" id="W6SIZ2"/>
<dbReference type="EMBL" id="HG917868">
    <property type="protein sequence ID" value="CDM69645.1"/>
    <property type="molecule type" value="Genomic_DNA"/>
</dbReference>
<keyword evidence="1" id="KW-0812">Transmembrane</keyword>
<keyword evidence="1" id="KW-0472">Membrane</keyword>
<dbReference type="OrthoDB" id="1685240at2"/>
<dbReference type="KEGG" id="clt:CM240_2520"/>
<reference evidence="2 3" key="1">
    <citation type="submission" date="2013-11" db="EMBL/GenBank/DDBJ databases">
        <title>Complete genome sequence of Clostridum sp. M2/40.</title>
        <authorList>
            <person name="Wibberg D."/>
            <person name="Puehler A."/>
            <person name="Schlueter A."/>
        </authorList>
    </citation>
    <scope>NUCLEOTIDE SEQUENCE [LARGE SCALE GENOMIC DNA]</scope>
    <source>
        <strain evidence="3">M2/40</strain>
    </source>
</reference>
<evidence type="ECO:0000313" key="3">
    <source>
        <dbReference type="Proteomes" id="UP000019426"/>
    </source>
</evidence>
<feature type="transmembrane region" description="Helical" evidence="1">
    <location>
        <begin position="41"/>
        <end position="62"/>
    </location>
</feature>